<reference evidence="2 3" key="1">
    <citation type="submission" date="2019-02" db="EMBL/GenBank/DDBJ databases">
        <title>Sequencing the genomes of 1000 actinobacteria strains.</title>
        <authorList>
            <person name="Klenk H.-P."/>
        </authorList>
    </citation>
    <scope>NUCLEOTIDE SEQUENCE [LARGE SCALE GENOMIC DNA]</scope>
    <source>
        <strain evidence="2 3">DSM 16932</strain>
    </source>
</reference>
<accession>A0A4Q7M6Z1</accession>
<feature type="region of interest" description="Disordered" evidence="1">
    <location>
        <begin position="49"/>
        <end position="79"/>
    </location>
</feature>
<dbReference type="Proteomes" id="UP000293852">
    <property type="component" value="Unassembled WGS sequence"/>
</dbReference>
<dbReference type="AlphaFoldDB" id="A0A4Q7M6Z1"/>
<comment type="caution">
    <text evidence="2">The sequence shown here is derived from an EMBL/GenBank/DDBJ whole genome shotgun (WGS) entry which is preliminary data.</text>
</comment>
<name>A0A4Q7M6Z1_9MICO</name>
<proteinExistence type="predicted"/>
<evidence type="ECO:0000313" key="3">
    <source>
        <dbReference type="Proteomes" id="UP000293852"/>
    </source>
</evidence>
<dbReference type="EMBL" id="SGWX01000001">
    <property type="protein sequence ID" value="RZS62412.1"/>
    <property type="molecule type" value="Genomic_DNA"/>
</dbReference>
<protein>
    <submittedName>
        <fullName evidence="2">Uncharacterized protein</fullName>
    </submittedName>
</protein>
<keyword evidence="3" id="KW-1185">Reference proteome</keyword>
<evidence type="ECO:0000313" key="2">
    <source>
        <dbReference type="EMBL" id="RZS62412.1"/>
    </source>
</evidence>
<evidence type="ECO:0000256" key="1">
    <source>
        <dbReference type="SAM" id="MobiDB-lite"/>
    </source>
</evidence>
<organism evidence="2 3">
    <name type="scientific">Xylanimonas ulmi</name>
    <dbReference type="NCBI Taxonomy" id="228973"/>
    <lineage>
        <taxon>Bacteria</taxon>
        <taxon>Bacillati</taxon>
        <taxon>Actinomycetota</taxon>
        <taxon>Actinomycetes</taxon>
        <taxon>Micrococcales</taxon>
        <taxon>Promicromonosporaceae</taxon>
        <taxon>Xylanimonas</taxon>
    </lineage>
</organism>
<gene>
    <name evidence="2" type="ORF">EV386_2745</name>
</gene>
<dbReference type="RefSeq" id="WP_242607968.1">
    <property type="nucleotide sequence ID" value="NZ_SGWX01000001.1"/>
</dbReference>
<sequence>MPQPEAAAPPERAADHTLVVPDLADSTAQAPHAAMPGLAAAWFSDAAWLREPSGPPAPRPRGARFRGATPDVDPDPEPGVLRLGERHTLTGPFPVDADRAAALGARAAQHGFRAWTIAPVDPVRAERTQRPATYDDRDGLSRAFAAGLPEGEELRVVRWAVAVARKLGGAVLVDGRTPLAPDPGAAVDLSLYSAHALDPADLLGQVRGLVATAEPEERATSADGSLSYAIRARTSYDGDLRVRVAHVDRVPRALGVLEWRAYGPFAYHLSWIPQDPDELRTEHPSGLHLIARGRMSTIVARLATALQARIAGVLVDDGGFVATGAELAARVEGRHHQARAWV</sequence>